<comment type="caution">
    <text evidence="2">The sequence shown here is derived from an EMBL/GenBank/DDBJ whole genome shotgun (WGS) entry which is preliminary data.</text>
</comment>
<accession>A0AAD3S9Q9</accession>
<dbReference type="AlphaFoldDB" id="A0AAD3S9Q9"/>
<keyword evidence="3" id="KW-1185">Reference proteome</keyword>
<evidence type="ECO:0000259" key="1">
    <source>
        <dbReference type="Pfam" id="PF13962"/>
    </source>
</evidence>
<reference evidence="2" key="1">
    <citation type="submission" date="2023-05" db="EMBL/GenBank/DDBJ databases">
        <title>Nepenthes gracilis genome sequencing.</title>
        <authorList>
            <person name="Fukushima K."/>
        </authorList>
    </citation>
    <scope>NUCLEOTIDE SEQUENCE</scope>
    <source>
        <strain evidence="2">SING2019-196</strain>
    </source>
</reference>
<dbReference type="Pfam" id="PF13962">
    <property type="entry name" value="PGG"/>
    <property type="match status" value="1"/>
</dbReference>
<proteinExistence type="predicted"/>
<feature type="domain" description="PGG" evidence="1">
    <location>
        <begin position="33"/>
        <end position="67"/>
    </location>
</feature>
<dbReference type="EMBL" id="BSYO01000007">
    <property type="protein sequence ID" value="GMH07248.1"/>
    <property type="molecule type" value="Genomic_DNA"/>
</dbReference>
<dbReference type="InterPro" id="IPR026961">
    <property type="entry name" value="PGG_dom"/>
</dbReference>
<sequence>MSTVAGGSILQEALDRFLSKQEEWHKQQERNGRLESHRNAIMIAASLIATTAFQAGANTPGGFWQDKF</sequence>
<gene>
    <name evidence="2" type="ORF">Nepgr_009088</name>
</gene>
<dbReference type="Proteomes" id="UP001279734">
    <property type="component" value="Unassembled WGS sequence"/>
</dbReference>
<protein>
    <recommendedName>
        <fullName evidence="1">PGG domain-containing protein</fullName>
    </recommendedName>
</protein>
<evidence type="ECO:0000313" key="3">
    <source>
        <dbReference type="Proteomes" id="UP001279734"/>
    </source>
</evidence>
<organism evidence="2 3">
    <name type="scientific">Nepenthes gracilis</name>
    <name type="common">Slender pitcher plant</name>
    <dbReference type="NCBI Taxonomy" id="150966"/>
    <lineage>
        <taxon>Eukaryota</taxon>
        <taxon>Viridiplantae</taxon>
        <taxon>Streptophyta</taxon>
        <taxon>Embryophyta</taxon>
        <taxon>Tracheophyta</taxon>
        <taxon>Spermatophyta</taxon>
        <taxon>Magnoliopsida</taxon>
        <taxon>eudicotyledons</taxon>
        <taxon>Gunneridae</taxon>
        <taxon>Pentapetalae</taxon>
        <taxon>Caryophyllales</taxon>
        <taxon>Nepenthaceae</taxon>
        <taxon>Nepenthes</taxon>
    </lineage>
</organism>
<name>A0AAD3S9Q9_NEPGR</name>
<evidence type="ECO:0000313" key="2">
    <source>
        <dbReference type="EMBL" id="GMH07248.1"/>
    </source>
</evidence>